<dbReference type="GO" id="GO:0042719">
    <property type="term" value="C:mitochondrial intermembrane space chaperone complex"/>
    <property type="evidence" value="ECO:0007669"/>
    <property type="project" value="UniProtKB-ARBA"/>
</dbReference>
<evidence type="ECO:0000256" key="6">
    <source>
        <dbReference type="ARBA" id="ARBA00022833"/>
    </source>
</evidence>
<dbReference type="InterPro" id="IPR004217">
    <property type="entry name" value="Tim10-like"/>
</dbReference>
<comment type="function">
    <text evidence="12">Mitochondrial intermembrane chaperone that participates in the import and insertion of some multi-pass transmembrane proteins into the mitochondrial inner membrane. Also required for the transfer of beta-barrel precursors from the TOM complex to the sorting and assembly machinery (SAM complex) of the outer membrane. Acts as a chaperone-like protein that protects the hydrophobic precursors from aggregation and guide them through the mitochondrial intermembrane space. The TIM8-TIM13 complex is non essential and only mediates the import of few proteins, while the predominant TIM9-TIM10 70 kDa complex is crucial and mediates the import of much more proteins.</text>
</comment>
<dbReference type="SUPFAM" id="SSF144122">
    <property type="entry name" value="Tim10-like"/>
    <property type="match status" value="1"/>
</dbReference>
<protein>
    <recommendedName>
        <fullName evidence="14">Mitochondrial import inner membrane translocase subunit</fullName>
    </recommendedName>
</protein>
<evidence type="ECO:0000256" key="10">
    <source>
        <dbReference type="ARBA" id="ARBA00023157"/>
    </source>
</evidence>
<dbReference type="InterPro" id="IPR035427">
    <property type="entry name" value="Tim10-like_dom_sf"/>
</dbReference>
<comment type="caution">
    <text evidence="16">The sequence shown here is derived from an EMBL/GenBank/DDBJ whole genome shotgun (WGS) entry which is preliminary data.</text>
</comment>
<dbReference type="GO" id="GO:0005743">
    <property type="term" value="C:mitochondrial inner membrane"/>
    <property type="evidence" value="ECO:0007669"/>
    <property type="project" value="UniProtKB-SubCell"/>
</dbReference>
<dbReference type="FunFam" id="1.10.287.810:FF:000001">
    <property type="entry name" value="mitochondrial import inner membrane translocase subunit TIM13"/>
    <property type="match status" value="1"/>
</dbReference>
<evidence type="ECO:0000256" key="9">
    <source>
        <dbReference type="ARBA" id="ARBA00023128"/>
    </source>
</evidence>
<dbReference type="EMBL" id="MCBS01023709">
    <property type="protein sequence ID" value="RKF74930.1"/>
    <property type="molecule type" value="Genomic_DNA"/>
</dbReference>
<keyword evidence="10 14" id="KW-1015">Disulfide bond</keyword>
<keyword evidence="5 14" id="KW-0472">Membrane</keyword>
<evidence type="ECO:0000256" key="4">
    <source>
        <dbReference type="ARBA" id="ARBA00022723"/>
    </source>
</evidence>
<evidence type="ECO:0000313" key="17">
    <source>
        <dbReference type="Proteomes" id="UP000285326"/>
    </source>
</evidence>
<comment type="subcellular location">
    <subcellularLocation>
        <location evidence="1 14">Mitochondrion inner membrane</location>
        <topology evidence="1 14">Peripheral membrane protein</topology>
        <orientation evidence="1 14">Intermembrane side</orientation>
    </subcellularLocation>
</comment>
<evidence type="ECO:0000256" key="13">
    <source>
        <dbReference type="ARBA" id="ARBA00025862"/>
    </source>
</evidence>
<organism evidence="16 17">
    <name type="scientific">Golovinomyces cichoracearum</name>
    <dbReference type="NCBI Taxonomy" id="62708"/>
    <lineage>
        <taxon>Eukaryota</taxon>
        <taxon>Fungi</taxon>
        <taxon>Dikarya</taxon>
        <taxon>Ascomycota</taxon>
        <taxon>Pezizomycotina</taxon>
        <taxon>Leotiomycetes</taxon>
        <taxon>Erysiphales</taxon>
        <taxon>Erysiphaceae</taxon>
        <taxon>Golovinomyces</taxon>
    </lineage>
</organism>
<evidence type="ECO:0000313" key="16">
    <source>
        <dbReference type="EMBL" id="RKF74930.1"/>
    </source>
</evidence>
<proteinExistence type="inferred from homology"/>
<dbReference type="Proteomes" id="UP000285326">
    <property type="component" value="Unassembled WGS sequence"/>
</dbReference>
<feature type="domain" description="Tim10-like" evidence="15">
    <location>
        <begin position="14"/>
        <end position="74"/>
    </location>
</feature>
<evidence type="ECO:0000256" key="7">
    <source>
        <dbReference type="ARBA" id="ARBA00022927"/>
    </source>
</evidence>
<evidence type="ECO:0000256" key="8">
    <source>
        <dbReference type="ARBA" id="ARBA00023010"/>
    </source>
</evidence>
<evidence type="ECO:0000256" key="12">
    <source>
        <dbReference type="ARBA" id="ARBA00025151"/>
    </source>
</evidence>
<keyword evidence="5 14" id="KW-0999">Mitochondrion inner membrane</keyword>
<sequence>MSSSQDQKAAVMRQVKEEASLASGKQLIEKFNEHCFEKCIPKPGTTLSASETTCLTQCMEKYMMMWSVIHRQYTSRIALELEKSSRGGS</sequence>
<keyword evidence="3 14" id="KW-0813">Transport</keyword>
<dbReference type="GO" id="GO:0046872">
    <property type="term" value="F:metal ion binding"/>
    <property type="evidence" value="ECO:0007669"/>
    <property type="project" value="UniProtKB-KW"/>
</dbReference>
<evidence type="ECO:0000256" key="3">
    <source>
        <dbReference type="ARBA" id="ARBA00022448"/>
    </source>
</evidence>
<keyword evidence="8 14" id="KW-0811">Translocation</keyword>
<comment type="subunit">
    <text evidence="13">Heterohexamer; composed of 3 copies of TIM8 and 3 copies of TIM13, named soluble 70 kDa complex. Associates with the TIM22 complex, whose core is composed of TIM22 and TIM54. Interacts with the transmembrane regions of multi-pass transmembrane proteins in transit.</text>
</comment>
<keyword evidence="9 14" id="KW-0496">Mitochondrion</keyword>
<accession>A0A420IK50</accession>
<evidence type="ECO:0000256" key="5">
    <source>
        <dbReference type="ARBA" id="ARBA00022792"/>
    </source>
</evidence>
<keyword evidence="4" id="KW-0479">Metal-binding</keyword>
<comment type="domain">
    <text evidence="14">The twin CX3C motif contains 4 conserved Cys residues that form 2 disulfide bonds in the mitochondrial intermembrane space.</text>
</comment>
<comment type="similarity">
    <text evidence="2 14">Belongs to the small Tim family.</text>
</comment>
<reference evidence="16 17" key="1">
    <citation type="journal article" date="2018" name="BMC Genomics">
        <title>Comparative genome analyses reveal sequence features reflecting distinct modes of host-adaptation between dicot and monocot powdery mildew.</title>
        <authorList>
            <person name="Wu Y."/>
            <person name="Ma X."/>
            <person name="Pan Z."/>
            <person name="Kale S.D."/>
            <person name="Song Y."/>
            <person name="King H."/>
            <person name="Zhang Q."/>
            <person name="Presley C."/>
            <person name="Deng X."/>
            <person name="Wei C.I."/>
            <person name="Xiao S."/>
        </authorList>
    </citation>
    <scope>NUCLEOTIDE SEQUENCE [LARGE SCALE GENOMIC DNA]</scope>
    <source>
        <strain evidence="16">UMSG1</strain>
    </source>
</reference>
<keyword evidence="6" id="KW-0862">Zinc</keyword>
<evidence type="ECO:0000256" key="2">
    <source>
        <dbReference type="ARBA" id="ARBA00006720"/>
    </source>
</evidence>
<name>A0A420IK50_9PEZI</name>
<evidence type="ECO:0000256" key="11">
    <source>
        <dbReference type="ARBA" id="ARBA00023186"/>
    </source>
</evidence>
<keyword evidence="7 14" id="KW-0653">Protein transport</keyword>
<keyword evidence="11 14" id="KW-0143">Chaperone</keyword>
<evidence type="ECO:0000259" key="15">
    <source>
        <dbReference type="Pfam" id="PF02953"/>
    </source>
</evidence>
<evidence type="ECO:0000256" key="1">
    <source>
        <dbReference type="ARBA" id="ARBA00004137"/>
    </source>
</evidence>
<dbReference type="GO" id="GO:0045039">
    <property type="term" value="P:protein insertion into mitochondrial inner membrane"/>
    <property type="evidence" value="ECO:0007669"/>
    <property type="project" value="UniProtKB-ARBA"/>
</dbReference>
<dbReference type="Pfam" id="PF02953">
    <property type="entry name" value="zf-Tim10_DDP"/>
    <property type="match status" value="1"/>
</dbReference>
<gene>
    <name evidence="16" type="ORF">GcM1_237123</name>
</gene>
<dbReference type="GO" id="GO:0015031">
    <property type="term" value="P:protein transport"/>
    <property type="evidence" value="ECO:0007669"/>
    <property type="project" value="UniProtKB-KW"/>
</dbReference>
<dbReference type="AlphaFoldDB" id="A0A420IK50"/>
<evidence type="ECO:0000256" key="14">
    <source>
        <dbReference type="RuleBase" id="RU367043"/>
    </source>
</evidence>
<dbReference type="Gene3D" id="1.10.287.810">
    <property type="entry name" value="Mitochondrial import inner membrane translocase subunit tim13 like domains"/>
    <property type="match status" value="1"/>
</dbReference>